<feature type="domain" description="Helicase C-terminal" evidence="10">
    <location>
        <begin position="701"/>
        <end position="850"/>
    </location>
</feature>
<feature type="compositionally biased region" description="Gly residues" evidence="8">
    <location>
        <begin position="869"/>
        <end position="880"/>
    </location>
</feature>
<evidence type="ECO:0000259" key="10">
    <source>
        <dbReference type="PROSITE" id="PS51194"/>
    </source>
</evidence>
<keyword evidence="7" id="KW-0694">RNA-binding</keyword>
<protein>
    <recommendedName>
        <fullName evidence="1">RNA helicase</fullName>
        <ecNumber evidence="1">3.6.4.13</ecNumber>
    </recommendedName>
</protein>
<dbReference type="InterPro" id="IPR004088">
    <property type="entry name" value="KH_dom_type_1"/>
</dbReference>
<dbReference type="GO" id="GO:0003724">
    <property type="term" value="F:RNA helicase activity"/>
    <property type="evidence" value="ECO:0007669"/>
    <property type="project" value="UniProtKB-EC"/>
</dbReference>
<evidence type="ECO:0000313" key="12">
    <source>
        <dbReference type="Proteomes" id="UP000507470"/>
    </source>
</evidence>
<evidence type="ECO:0000256" key="2">
    <source>
        <dbReference type="ARBA" id="ARBA00022741"/>
    </source>
</evidence>
<keyword evidence="3 11" id="KW-0378">Hydrolase</keyword>
<dbReference type="InterPro" id="IPR011545">
    <property type="entry name" value="DEAD/DEAH_box_helicase_dom"/>
</dbReference>
<dbReference type="PROSITE" id="PS51192">
    <property type="entry name" value="HELICASE_ATP_BIND_1"/>
    <property type="match status" value="1"/>
</dbReference>
<name>A0A6J8B2E8_MYTCO</name>
<reference evidence="11 12" key="1">
    <citation type="submission" date="2020-06" db="EMBL/GenBank/DDBJ databases">
        <authorList>
            <person name="Li R."/>
            <person name="Bekaert M."/>
        </authorList>
    </citation>
    <scope>NUCLEOTIDE SEQUENCE [LARGE SCALE GENOMIC DNA]</scope>
    <source>
        <strain evidence="12">wild</strain>
    </source>
</reference>
<dbReference type="Gene3D" id="3.30.1370.10">
    <property type="entry name" value="K Homology domain, type 1"/>
    <property type="match status" value="2"/>
</dbReference>
<feature type="region of interest" description="Disordered" evidence="8">
    <location>
        <begin position="1"/>
        <end position="221"/>
    </location>
</feature>
<dbReference type="PANTHER" id="PTHR47958">
    <property type="entry name" value="ATP-DEPENDENT RNA HELICASE DBP3"/>
    <property type="match status" value="1"/>
</dbReference>
<dbReference type="FunFam" id="3.40.50.300:FF:000079">
    <property type="entry name" value="probable ATP-dependent RNA helicase DDX17"/>
    <property type="match status" value="1"/>
</dbReference>
<evidence type="ECO:0000313" key="11">
    <source>
        <dbReference type="EMBL" id="CAC5377571.1"/>
    </source>
</evidence>
<evidence type="ECO:0000256" key="8">
    <source>
        <dbReference type="SAM" id="MobiDB-lite"/>
    </source>
</evidence>
<evidence type="ECO:0000256" key="3">
    <source>
        <dbReference type="ARBA" id="ARBA00022801"/>
    </source>
</evidence>
<feature type="compositionally biased region" description="Basic and acidic residues" evidence="8">
    <location>
        <begin position="195"/>
        <end position="221"/>
    </location>
</feature>
<dbReference type="EC" id="3.6.4.13" evidence="1"/>
<evidence type="ECO:0000256" key="5">
    <source>
        <dbReference type="ARBA" id="ARBA00022840"/>
    </source>
</evidence>
<dbReference type="Gene3D" id="3.40.50.300">
    <property type="entry name" value="P-loop containing nucleotide triphosphate hydrolases"/>
    <property type="match status" value="2"/>
</dbReference>
<organism evidence="11 12">
    <name type="scientific">Mytilus coruscus</name>
    <name type="common">Sea mussel</name>
    <dbReference type="NCBI Taxonomy" id="42192"/>
    <lineage>
        <taxon>Eukaryota</taxon>
        <taxon>Metazoa</taxon>
        <taxon>Spiralia</taxon>
        <taxon>Lophotrochozoa</taxon>
        <taxon>Mollusca</taxon>
        <taxon>Bivalvia</taxon>
        <taxon>Autobranchia</taxon>
        <taxon>Pteriomorphia</taxon>
        <taxon>Mytilida</taxon>
        <taxon>Mytiloidea</taxon>
        <taxon>Mytilidae</taxon>
        <taxon>Mytilinae</taxon>
        <taxon>Mytilus</taxon>
    </lineage>
</organism>
<feature type="compositionally biased region" description="Basic and acidic residues" evidence="8">
    <location>
        <begin position="100"/>
        <end position="119"/>
    </location>
</feature>
<dbReference type="Pfam" id="PF00271">
    <property type="entry name" value="Helicase_C"/>
    <property type="match status" value="1"/>
</dbReference>
<feature type="compositionally biased region" description="Polar residues" evidence="8">
    <location>
        <begin position="29"/>
        <end position="54"/>
    </location>
</feature>
<dbReference type="EMBL" id="CACVKT020002380">
    <property type="protein sequence ID" value="CAC5377571.1"/>
    <property type="molecule type" value="Genomic_DNA"/>
</dbReference>
<evidence type="ECO:0000256" key="7">
    <source>
        <dbReference type="PROSITE-ProRule" id="PRU00117"/>
    </source>
</evidence>
<evidence type="ECO:0000256" key="1">
    <source>
        <dbReference type="ARBA" id="ARBA00012552"/>
    </source>
</evidence>
<dbReference type="PROSITE" id="PS00039">
    <property type="entry name" value="DEAD_ATP_HELICASE"/>
    <property type="match status" value="1"/>
</dbReference>
<dbReference type="AlphaFoldDB" id="A0A6J8B2E8"/>
<feature type="compositionally biased region" description="Acidic residues" evidence="8">
    <location>
        <begin position="1"/>
        <end position="11"/>
    </location>
</feature>
<feature type="region of interest" description="Disordered" evidence="8">
    <location>
        <begin position="857"/>
        <end position="886"/>
    </location>
</feature>
<dbReference type="CDD" id="cd00105">
    <property type="entry name" value="KH-I"/>
    <property type="match status" value="2"/>
</dbReference>
<dbReference type="SUPFAM" id="SSF54791">
    <property type="entry name" value="Eukaryotic type KH-domain (KH-domain type I)"/>
    <property type="match status" value="2"/>
</dbReference>
<dbReference type="InterPro" id="IPR004087">
    <property type="entry name" value="KH_dom"/>
</dbReference>
<feature type="compositionally biased region" description="Gly residues" evidence="8">
    <location>
        <begin position="89"/>
        <end position="99"/>
    </location>
</feature>
<dbReference type="Proteomes" id="UP000507470">
    <property type="component" value="Unassembled WGS sequence"/>
</dbReference>
<gene>
    <name evidence="11" type="ORF">MCOR_13874</name>
</gene>
<dbReference type="FunFam" id="3.40.50.300:FF:000008">
    <property type="entry name" value="ATP-dependent RNA helicase RhlB"/>
    <property type="match status" value="1"/>
</dbReference>
<keyword evidence="12" id="KW-1185">Reference proteome</keyword>
<feature type="region of interest" description="Disordered" evidence="8">
    <location>
        <begin position="356"/>
        <end position="393"/>
    </location>
</feature>
<evidence type="ECO:0000256" key="6">
    <source>
        <dbReference type="ARBA" id="ARBA00047984"/>
    </source>
</evidence>
<feature type="domain" description="Helicase ATP-binding" evidence="9">
    <location>
        <begin position="501"/>
        <end position="676"/>
    </location>
</feature>
<dbReference type="InterPro" id="IPR036612">
    <property type="entry name" value="KH_dom_type_1_sf"/>
</dbReference>
<dbReference type="InterPro" id="IPR000629">
    <property type="entry name" value="RNA-helicase_DEAD-box_CS"/>
</dbReference>
<dbReference type="CDD" id="cd17958">
    <property type="entry name" value="DEADc_DDX43_DDX53"/>
    <property type="match status" value="1"/>
</dbReference>
<dbReference type="PROSITE" id="PS51194">
    <property type="entry name" value="HELICASE_CTER"/>
    <property type="match status" value="1"/>
</dbReference>
<evidence type="ECO:0000259" key="9">
    <source>
        <dbReference type="PROSITE" id="PS51192"/>
    </source>
</evidence>
<dbReference type="Pfam" id="PF00270">
    <property type="entry name" value="DEAD"/>
    <property type="match status" value="1"/>
</dbReference>
<dbReference type="OrthoDB" id="196131at2759"/>
<feature type="compositionally biased region" description="Basic and acidic residues" evidence="8">
    <location>
        <begin position="857"/>
        <end position="867"/>
    </location>
</feature>
<feature type="compositionally biased region" description="Basic and acidic residues" evidence="8">
    <location>
        <begin position="248"/>
        <end position="284"/>
    </location>
</feature>
<feature type="region of interest" description="Disordered" evidence="8">
    <location>
        <begin position="238"/>
        <end position="295"/>
    </location>
</feature>
<dbReference type="PROSITE" id="PS50084">
    <property type="entry name" value="KH_TYPE_1"/>
    <property type="match status" value="2"/>
</dbReference>
<dbReference type="GO" id="GO:0003723">
    <property type="term" value="F:RNA binding"/>
    <property type="evidence" value="ECO:0007669"/>
    <property type="project" value="UniProtKB-UniRule"/>
</dbReference>
<dbReference type="GO" id="GO:0016787">
    <property type="term" value="F:hydrolase activity"/>
    <property type="evidence" value="ECO:0007669"/>
    <property type="project" value="UniProtKB-KW"/>
</dbReference>
<feature type="compositionally biased region" description="Basic and acidic residues" evidence="8">
    <location>
        <begin position="137"/>
        <end position="150"/>
    </location>
</feature>
<comment type="catalytic activity">
    <reaction evidence="6">
        <text>ATP + H2O = ADP + phosphate + H(+)</text>
        <dbReference type="Rhea" id="RHEA:13065"/>
        <dbReference type="ChEBI" id="CHEBI:15377"/>
        <dbReference type="ChEBI" id="CHEBI:15378"/>
        <dbReference type="ChEBI" id="CHEBI:30616"/>
        <dbReference type="ChEBI" id="CHEBI:43474"/>
        <dbReference type="ChEBI" id="CHEBI:456216"/>
        <dbReference type="EC" id="3.6.4.13"/>
    </reaction>
</comment>
<dbReference type="Pfam" id="PF00013">
    <property type="entry name" value="KH_1"/>
    <property type="match status" value="2"/>
</dbReference>
<dbReference type="SUPFAM" id="SSF52540">
    <property type="entry name" value="P-loop containing nucleoside triphosphate hydrolases"/>
    <property type="match status" value="1"/>
</dbReference>
<keyword evidence="5" id="KW-0067">ATP-binding</keyword>
<dbReference type="InterPro" id="IPR027417">
    <property type="entry name" value="P-loop_NTPase"/>
</dbReference>
<feature type="compositionally biased region" description="Low complexity" evidence="8">
    <location>
        <begin position="173"/>
        <end position="185"/>
    </location>
</feature>
<dbReference type="SMART" id="SM00322">
    <property type="entry name" value="KH"/>
    <property type="match status" value="2"/>
</dbReference>
<dbReference type="SMART" id="SM00487">
    <property type="entry name" value="DEXDc"/>
    <property type="match status" value="1"/>
</dbReference>
<keyword evidence="4" id="KW-0347">Helicase</keyword>
<proteinExistence type="predicted"/>
<sequence>MYEEENWDDEIAGLPPKSMPQHPVARQEWSPSSSSFSRGQKSNTSRMNTDTTWMGKSRGRGFSSNADQDTNWRNRDSAENDSTSSRGRGSWGRGRGGFGRQDENDRDQSRSFQNGDRDTNTNSFSGRGGGRGFSSRGRNDGFGRGEDSKRGFGRSNDSGQRSFGRNEDQNRQSDSSIIRIDSSMIGRVIGKGGSKIRELQDETGAKINISKDDDGSGEKEIQLEGSPDAIAKAKEMINELTQDGSDSFGRREDSNRGFGRGEDSNKGFGRRNDSGQRSFGRNEDQNGQSDSSIIHIDSSMIGRVIGKGGSKIRELQDETGAKINISKDDDGSGEKEIQLEGSPDAIAKAKEMINELTQDDRGPPRSFGGGGGGGGRGGFGGGGFGSNTSTSNTEAAPVINWGMIRANKEINEKKKWEGLPPIEKNFYIESPSVKNMYPDEVSEFRKTNNNITVTDLSSEGSRNIPNPCRTFEEAFKHYPAILDTIYNQKFTKPSPIQAQAWPVLLQGLDLIGIAQTGTGKTLAFLLPAFIHIDNQPIPREERGGPNVLVLSPTRELALQIETEVKKFDYKGIKSVCVYGGGNRREQINVVTRGVEIIVATPGRLNDLVMNKIVNVKSVTYLVLDEADRMLDMGFEPEIKKILLDIRPDRQTVMTSATWPEGVRRLGGSYLKDPIQVFVGSLDLAAVHSVHQRVELVDDDDKKDRLLQFIEEEFLPEDKVIVFVGKKLMCDHLSSDLSLLGVDCQCIHGDREQCDREAALDDFKTGATRILIATDVASRGLDVKDITYVFNFDFPRHMEEYVHRVGRTGRAGRTGTSLTLMTRNDWRNASHLIEILVEAMQEVPEFLEDMAQRWEANQRKRAEERESLRGMGGGRGGGGRGGRGRRREDFGVYTPAYGIA</sequence>
<dbReference type="CDD" id="cd18787">
    <property type="entry name" value="SF2_C_DEAD"/>
    <property type="match status" value="1"/>
</dbReference>
<evidence type="ECO:0000256" key="4">
    <source>
        <dbReference type="ARBA" id="ARBA00022806"/>
    </source>
</evidence>
<dbReference type="GO" id="GO:0005524">
    <property type="term" value="F:ATP binding"/>
    <property type="evidence" value="ECO:0007669"/>
    <property type="project" value="UniProtKB-KW"/>
</dbReference>
<dbReference type="SMART" id="SM00490">
    <property type="entry name" value="HELICc"/>
    <property type="match status" value="1"/>
</dbReference>
<accession>A0A6J8B2E8</accession>
<dbReference type="InterPro" id="IPR001650">
    <property type="entry name" value="Helicase_C-like"/>
</dbReference>
<keyword evidence="2" id="KW-0547">Nucleotide-binding</keyword>
<dbReference type="InterPro" id="IPR014001">
    <property type="entry name" value="Helicase_ATP-bd"/>
</dbReference>
<feature type="compositionally biased region" description="Gly residues" evidence="8">
    <location>
        <begin position="367"/>
        <end position="385"/>
    </location>
</feature>